<dbReference type="EMBL" id="JAVXUO010000935">
    <property type="protein sequence ID" value="KAK2987823.1"/>
    <property type="molecule type" value="Genomic_DNA"/>
</dbReference>
<keyword evidence="1" id="KW-0479">Metal-binding</keyword>
<keyword evidence="1" id="KW-0863">Zinc-finger</keyword>
<dbReference type="GO" id="GO:0003676">
    <property type="term" value="F:nucleic acid binding"/>
    <property type="evidence" value="ECO:0007669"/>
    <property type="project" value="InterPro"/>
</dbReference>
<keyword evidence="1" id="KW-0862">Zinc</keyword>
<dbReference type="GO" id="GO:0008270">
    <property type="term" value="F:zinc ion binding"/>
    <property type="evidence" value="ECO:0007669"/>
    <property type="project" value="UniProtKB-KW"/>
</dbReference>
<evidence type="ECO:0000259" key="2">
    <source>
        <dbReference type="PROSITE" id="PS50158"/>
    </source>
</evidence>
<dbReference type="Proteomes" id="UP001187471">
    <property type="component" value="Unassembled WGS sequence"/>
</dbReference>
<protein>
    <recommendedName>
        <fullName evidence="2">CCHC-type domain-containing protein</fullName>
    </recommendedName>
</protein>
<dbReference type="InterPro" id="IPR036875">
    <property type="entry name" value="Znf_CCHC_sf"/>
</dbReference>
<sequence length="166" mass="18690">ENPDACYECGRTGHIKKYCPQLRNKTASSNSRDFKEKKFKSRKALLTWDDSDESDKEGSEDEDVAQLCFMANDDDPKSKYTRELLKRFGLDNAKPRGTPISPSVNLIKDENGKDVDSKLFREKKKKHNFASTWASGSLRWGGLGGFVFGMREEGERGIASCNLPVS</sequence>
<comment type="caution">
    <text evidence="3">The sequence shown here is derived from an EMBL/GenBank/DDBJ whole genome shotgun (WGS) entry which is preliminary data.</text>
</comment>
<dbReference type="PROSITE" id="PS50158">
    <property type="entry name" value="ZF_CCHC"/>
    <property type="match status" value="1"/>
</dbReference>
<dbReference type="SUPFAM" id="SSF57756">
    <property type="entry name" value="Retrovirus zinc finger-like domains"/>
    <property type="match status" value="1"/>
</dbReference>
<dbReference type="SMART" id="SM00343">
    <property type="entry name" value="ZnF_C2HC"/>
    <property type="match status" value="1"/>
</dbReference>
<dbReference type="Gene3D" id="4.10.60.10">
    <property type="entry name" value="Zinc finger, CCHC-type"/>
    <property type="match status" value="1"/>
</dbReference>
<dbReference type="Pfam" id="PF00098">
    <property type="entry name" value="zf-CCHC"/>
    <property type="match status" value="1"/>
</dbReference>
<evidence type="ECO:0000313" key="3">
    <source>
        <dbReference type="EMBL" id="KAK2987823.1"/>
    </source>
</evidence>
<evidence type="ECO:0000313" key="4">
    <source>
        <dbReference type="Proteomes" id="UP001187471"/>
    </source>
</evidence>
<dbReference type="AlphaFoldDB" id="A0AA88UNN2"/>
<accession>A0AA88UNN2</accession>
<name>A0AA88UNN2_9ASTE</name>
<evidence type="ECO:0000256" key="1">
    <source>
        <dbReference type="PROSITE-ProRule" id="PRU00047"/>
    </source>
</evidence>
<dbReference type="InterPro" id="IPR001878">
    <property type="entry name" value="Znf_CCHC"/>
</dbReference>
<organism evidence="3 4">
    <name type="scientific">Escallonia rubra</name>
    <dbReference type="NCBI Taxonomy" id="112253"/>
    <lineage>
        <taxon>Eukaryota</taxon>
        <taxon>Viridiplantae</taxon>
        <taxon>Streptophyta</taxon>
        <taxon>Embryophyta</taxon>
        <taxon>Tracheophyta</taxon>
        <taxon>Spermatophyta</taxon>
        <taxon>Magnoliopsida</taxon>
        <taxon>eudicotyledons</taxon>
        <taxon>Gunneridae</taxon>
        <taxon>Pentapetalae</taxon>
        <taxon>asterids</taxon>
        <taxon>campanulids</taxon>
        <taxon>Escalloniales</taxon>
        <taxon>Escalloniaceae</taxon>
        <taxon>Escallonia</taxon>
    </lineage>
</organism>
<proteinExistence type="predicted"/>
<gene>
    <name evidence="3" type="ORF">RJ640_013173</name>
</gene>
<feature type="non-terminal residue" evidence="3">
    <location>
        <position position="166"/>
    </location>
</feature>
<keyword evidence="4" id="KW-1185">Reference proteome</keyword>
<feature type="domain" description="CCHC-type" evidence="2">
    <location>
        <begin position="6"/>
        <end position="21"/>
    </location>
</feature>
<reference evidence="3" key="1">
    <citation type="submission" date="2022-12" db="EMBL/GenBank/DDBJ databases">
        <title>Draft genome assemblies for two species of Escallonia (Escalloniales).</title>
        <authorList>
            <person name="Chanderbali A."/>
            <person name="Dervinis C."/>
            <person name="Anghel I."/>
            <person name="Soltis D."/>
            <person name="Soltis P."/>
            <person name="Zapata F."/>
        </authorList>
    </citation>
    <scope>NUCLEOTIDE SEQUENCE</scope>
    <source>
        <strain evidence="3">UCBG92.1500</strain>
        <tissue evidence="3">Leaf</tissue>
    </source>
</reference>